<dbReference type="PANTHER" id="PTHR34220">
    <property type="entry name" value="SENSOR HISTIDINE KINASE YPDA"/>
    <property type="match status" value="1"/>
</dbReference>
<keyword evidence="1" id="KW-1133">Transmembrane helix</keyword>
<dbReference type="AlphaFoldDB" id="A0A1I2M4S3"/>
<dbReference type="Pfam" id="PF06580">
    <property type="entry name" value="His_kinase"/>
    <property type="match status" value="1"/>
</dbReference>
<name>A0A1I2M4S3_9FLAO</name>
<dbReference type="InterPro" id="IPR050640">
    <property type="entry name" value="Bact_2-comp_sensor_kinase"/>
</dbReference>
<dbReference type="PANTHER" id="PTHR34220:SF7">
    <property type="entry name" value="SENSOR HISTIDINE KINASE YPDA"/>
    <property type="match status" value="1"/>
</dbReference>
<feature type="transmembrane region" description="Helical" evidence="1">
    <location>
        <begin position="45"/>
        <end position="71"/>
    </location>
</feature>
<keyword evidence="1" id="KW-0472">Membrane</keyword>
<sequence length="364" mass="42240">MDIVLVMKLNRFAYFCSRKILLHSIFWILVLLFFSYFLGAPNENIFFSGSFSVFLLPVTIITTYTIIYYLIPNFLLKKRYLLFTLYSFYTLVLSAFAIVLSIFYGLVFVLNMNYSEMPPLSRSLLSMMLLVYLVVLLVSSFTLLKQNYAAIAKNRLLENKILEGQLKLKEQELNYLKLQVHPHFLFNTLNTLYGYALKKSEETPDMILRLSNLLDYLLYQADKPLVSLSSEIEHIKDYLALEKMRYGSNLLVDLDLPENMEDISIAPMLFIPLVENSFKHGQFVDKKLSISIQLKINENRIEFTIENSVKSTENPIIENGIGLSNLEKRLELLYPDHHTLSVNRNSSSFEAQLSLIHSKIHQHV</sequence>
<dbReference type="GO" id="GO:0000155">
    <property type="term" value="F:phosphorelay sensor kinase activity"/>
    <property type="evidence" value="ECO:0007669"/>
    <property type="project" value="InterPro"/>
</dbReference>
<evidence type="ECO:0000313" key="4">
    <source>
        <dbReference type="Proteomes" id="UP000199116"/>
    </source>
</evidence>
<feature type="transmembrane region" description="Helical" evidence="1">
    <location>
        <begin position="83"/>
        <end position="104"/>
    </location>
</feature>
<keyword evidence="4" id="KW-1185">Reference proteome</keyword>
<feature type="transmembrane region" description="Helical" evidence="1">
    <location>
        <begin position="20"/>
        <end position="39"/>
    </location>
</feature>
<keyword evidence="1" id="KW-0812">Transmembrane</keyword>
<protein>
    <recommendedName>
        <fullName evidence="2">Signal transduction histidine kinase internal region domain-containing protein</fullName>
    </recommendedName>
</protein>
<feature type="transmembrane region" description="Helical" evidence="1">
    <location>
        <begin position="124"/>
        <end position="144"/>
    </location>
</feature>
<proteinExistence type="predicted"/>
<dbReference type="SUPFAM" id="SSF55874">
    <property type="entry name" value="ATPase domain of HSP90 chaperone/DNA topoisomerase II/histidine kinase"/>
    <property type="match status" value="1"/>
</dbReference>
<dbReference type="InterPro" id="IPR010559">
    <property type="entry name" value="Sig_transdc_His_kin_internal"/>
</dbReference>
<dbReference type="EMBL" id="FOOH01000011">
    <property type="protein sequence ID" value="SFF85868.1"/>
    <property type="molecule type" value="Genomic_DNA"/>
</dbReference>
<dbReference type="InterPro" id="IPR036890">
    <property type="entry name" value="HATPase_C_sf"/>
</dbReference>
<dbReference type="GO" id="GO:0016020">
    <property type="term" value="C:membrane"/>
    <property type="evidence" value="ECO:0007669"/>
    <property type="project" value="InterPro"/>
</dbReference>
<evidence type="ECO:0000256" key="1">
    <source>
        <dbReference type="SAM" id="Phobius"/>
    </source>
</evidence>
<reference evidence="4" key="1">
    <citation type="submission" date="2016-10" db="EMBL/GenBank/DDBJ databases">
        <authorList>
            <person name="Varghese N."/>
            <person name="Submissions S."/>
        </authorList>
    </citation>
    <scope>NUCLEOTIDE SEQUENCE [LARGE SCALE GENOMIC DNA]</scope>
    <source>
        <strain evidence="4">DSM 23515</strain>
    </source>
</reference>
<evidence type="ECO:0000259" key="2">
    <source>
        <dbReference type="Pfam" id="PF06580"/>
    </source>
</evidence>
<dbReference type="Proteomes" id="UP000199116">
    <property type="component" value="Unassembled WGS sequence"/>
</dbReference>
<gene>
    <name evidence="3" type="ORF">SAMN04488033_111118</name>
</gene>
<accession>A0A1I2M4S3</accession>
<organism evidence="3 4">
    <name type="scientific">Salegentibacter agarivorans</name>
    <dbReference type="NCBI Taxonomy" id="345907"/>
    <lineage>
        <taxon>Bacteria</taxon>
        <taxon>Pseudomonadati</taxon>
        <taxon>Bacteroidota</taxon>
        <taxon>Flavobacteriia</taxon>
        <taxon>Flavobacteriales</taxon>
        <taxon>Flavobacteriaceae</taxon>
        <taxon>Salegentibacter</taxon>
    </lineage>
</organism>
<feature type="domain" description="Signal transduction histidine kinase internal region" evidence="2">
    <location>
        <begin position="172"/>
        <end position="249"/>
    </location>
</feature>
<evidence type="ECO:0000313" key="3">
    <source>
        <dbReference type="EMBL" id="SFF85868.1"/>
    </source>
</evidence>
<dbReference type="Gene3D" id="3.30.565.10">
    <property type="entry name" value="Histidine kinase-like ATPase, C-terminal domain"/>
    <property type="match status" value="1"/>
</dbReference>